<dbReference type="Gene3D" id="3.40.630.30">
    <property type="match status" value="1"/>
</dbReference>
<gene>
    <name evidence="2" type="ORF">EDD71_104153</name>
</gene>
<dbReference type="GO" id="GO:0016747">
    <property type="term" value="F:acyltransferase activity, transferring groups other than amino-acyl groups"/>
    <property type="evidence" value="ECO:0007669"/>
    <property type="project" value="InterPro"/>
</dbReference>
<dbReference type="OrthoDB" id="1954095at2"/>
<comment type="caution">
    <text evidence="2">The sequence shown here is derived from an EMBL/GenBank/DDBJ whole genome shotgun (WGS) entry which is preliminary data.</text>
</comment>
<evidence type="ECO:0000259" key="1">
    <source>
        <dbReference type="PROSITE" id="PS51186"/>
    </source>
</evidence>
<name>A0A4V3ETK9_9CLOT</name>
<dbReference type="AlphaFoldDB" id="A0A4V3ETK9"/>
<keyword evidence="3" id="KW-1185">Reference proteome</keyword>
<reference evidence="2 3" key="1">
    <citation type="submission" date="2019-03" db="EMBL/GenBank/DDBJ databases">
        <title>Genomic Encyclopedia of Type Strains, Phase IV (KMG-IV): sequencing the most valuable type-strain genomes for metagenomic binning, comparative biology and taxonomic classification.</title>
        <authorList>
            <person name="Goeker M."/>
        </authorList>
    </citation>
    <scope>NUCLEOTIDE SEQUENCE [LARGE SCALE GENOMIC DNA]</scope>
    <source>
        <strain evidence="2 3">DSM 24455</strain>
    </source>
</reference>
<organism evidence="2 3">
    <name type="scientific">Fonticella tunisiensis</name>
    <dbReference type="NCBI Taxonomy" id="1096341"/>
    <lineage>
        <taxon>Bacteria</taxon>
        <taxon>Bacillati</taxon>
        <taxon>Bacillota</taxon>
        <taxon>Clostridia</taxon>
        <taxon>Eubacteriales</taxon>
        <taxon>Clostridiaceae</taxon>
        <taxon>Fonticella</taxon>
    </lineage>
</organism>
<dbReference type="CDD" id="cd04301">
    <property type="entry name" value="NAT_SF"/>
    <property type="match status" value="1"/>
</dbReference>
<feature type="domain" description="N-acetyltransferase" evidence="1">
    <location>
        <begin position="130"/>
        <end position="263"/>
    </location>
</feature>
<evidence type="ECO:0000313" key="2">
    <source>
        <dbReference type="EMBL" id="TDT62422.1"/>
    </source>
</evidence>
<dbReference type="InterPro" id="IPR000182">
    <property type="entry name" value="GNAT_dom"/>
</dbReference>
<dbReference type="Proteomes" id="UP000295325">
    <property type="component" value="Unassembled WGS sequence"/>
</dbReference>
<proteinExistence type="predicted"/>
<dbReference type="Pfam" id="PF00583">
    <property type="entry name" value="Acetyltransf_1"/>
    <property type="match status" value="1"/>
</dbReference>
<dbReference type="InterPro" id="IPR016181">
    <property type="entry name" value="Acyl_CoA_acyltransferase"/>
</dbReference>
<dbReference type="SUPFAM" id="SSF55729">
    <property type="entry name" value="Acyl-CoA N-acyltransferases (Nat)"/>
    <property type="match status" value="1"/>
</dbReference>
<evidence type="ECO:0000313" key="3">
    <source>
        <dbReference type="Proteomes" id="UP000295325"/>
    </source>
</evidence>
<accession>A0A4V3ETK9</accession>
<protein>
    <submittedName>
        <fullName evidence="2">Acetyltransferase (GNAT) family protein</fullName>
    </submittedName>
</protein>
<dbReference type="PROSITE" id="PS51186">
    <property type="entry name" value="GNAT"/>
    <property type="match status" value="1"/>
</dbReference>
<sequence length="263" mass="30581">MRNGDIMAHIATELDFRRIIKHNPGNVLDRNYIHRVYKSGYMIVSDINLLSFCYPVEYFDGILIRCFSSTIEETIDMVSFITPMLKGRIFLSHITDDFIEPFRHIGFKNHYKVSGFYKMDYNLSLKSYPCEIIDFSMEYLMQLEYMDRSLFSNTWRLSFDDISTLSRDRNIKIRLCLSKESLIGFSILRLNRGFGYGYIIKIAVDGALHRRGIGTVILNDAIQIFKSSSILPIFTDTISEGSAEFFKSNGFREYSKSCLLVKE</sequence>
<keyword evidence="2" id="KW-0808">Transferase</keyword>
<dbReference type="RefSeq" id="WP_133627419.1">
    <property type="nucleotide sequence ID" value="NZ_SOAZ01000004.1"/>
</dbReference>
<dbReference type="EMBL" id="SOAZ01000004">
    <property type="protein sequence ID" value="TDT62422.1"/>
    <property type="molecule type" value="Genomic_DNA"/>
</dbReference>